<keyword evidence="7 9" id="KW-1133">Transmembrane helix</keyword>
<dbReference type="InterPro" id="IPR011527">
    <property type="entry name" value="ABC1_TM_dom"/>
</dbReference>
<dbReference type="Proteomes" id="UP000251144">
    <property type="component" value="Unassembled WGS sequence"/>
</dbReference>
<evidence type="ECO:0000259" key="10">
    <source>
        <dbReference type="PROSITE" id="PS50893"/>
    </source>
</evidence>
<dbReference type="EMBL" id="PRLB01000018">
    <property type="protein sequence ID" value="RAW51067.1"/>
    <property type="molecule type" value="Genomic_DNA"/>
</dbReference>
<comment type="subcellular location">
    <subcellularLocation>
        <location evidence="1">Cell membrane</location>
        <topology evidence="1">Multi-pass membrane protein</topology>
    </subcellularLocation>
</comment>
<dbReference type="PANTHER" id="PTHR43394:SF1">
    <property type="entry name" value="ATP-BINDING CASSETTE SUB-FAMILY B MEMBER 10, MITOCHONDRIAL"/>
    <property type="match status" value="1"/>
</dbReference>
<dbReference type="PROSITE" id="PS50929">
    <property type="entry name" value="ABC_TM1F"/>
    <property type="match status" value="1"/>
</dbReference>
<name>A0A329TMT9_9FIRM</name>
<dbReference type="PROSITE" id="PS00211">
    <property type="entry name" value="ABC_TRANSPORTER_1"/>
    <property type="match status" value="1"/>
</dbReference>
<gene>
    <name evidence="12" type="ORF">C4N26_13710</name>
</gene>
<dbReference type="OrthoDB" id="9762778at2"/>
<dbReference type="FunFam" id="3.40.50.300:FF:000221">
    <property type="entry name" value="Multidrug ABC transporter ATP-binding protein"/>
    <property type="match status" value="1"/>
</dbReference>
<evidence type="ECO:0000256" key="3">
    <source>
        <dbReference type="ARBA" id="ARBA00022475"/>
    </source>
</evidence>
<keyword evidence="3" id="KW-1003">Cell membrane</keyword>
<evidence type="ECO:0000256" key="4">
    <source>
        <dbReference type="ARBA" id="ARBA00022692"/>
    </source>
</evidence>
<sequence>MGKGGKPVIFGKYINRYYLRHAPALLLGILALLMVDYIQLLVPQLYRLVINGVNLGQVVVRGETMPFTKEVLFQHICLPMIWIVLFMVVGRFLWRICFFGTSIRVQADLREKMFDHSRRLSQQYYQVNKVGNLMSLYTNDLDTIQECFGDGILMFFDALVLGLLALYRMWCMDRRMTMLALIPAAFMFAIGTVMGKTMTKTWEKRQQAFSDLSDFAQENFSGIAVIKAFVKELKELIAFRKLNKDNEEVNVEYTRISVLLEVMVTFFVESVICVILGYGGYLVYKGNFNAGQLVEYIGYFEAIVWPIMAISMLIEKTSRGKASLNRITELLDATIDVADRAGVPDLENPKGGIEFRDLTFRYPDGEFDVLKNISFTIQPGESVGIVGKTGAGKTALVDLLLRTYNVPDGTLFVDGKDVNGVSIHSVRQACAYVPQENFLFSDTIAHNIAFGVDDATPEDIERAASLADVRDNIVDFKDGYETVLGERGVTVSGGQKQRISIARALLKDAPILILDDSVSAVDTKTEKIILDNLKKSRAGKTTLLIAHRISTVEGLDKIIFLEDGRVEAVGPHDQLYASCPEYRKMVDLQKLEDEVGGGNA</sequence>
<dbReference type="GO" id="GO:0005524">
    <property type="term" value="F:ATP binding"/>
    <property type="evidence" value="ECO:0007669"/>
    <property type="project" value="UniProtKB-KW"/>
</dbReference>
<dbReference type="InterPro" id="IPR036640">
    <property type="entry name" value="ABC1_TM_sf"/>
</dbReference>
<keyword evidence="8 9" id="KW-0472">Membrane</keyword>
<keyword evidence="5" id="KW-0547">Nucleotide-binding</keyword>
<dbReference type="GO" id="GO:0005886">
    <property type="term" value="C:plasma membrane"/>
    <property type="evidence" value="ECO:0007669"/>
    <property type="project" value="UniProtKB-SubCell"/>
</dbReference>
<feature type="transmembrane region" description="Helical" evidence="9">
    <location>
        <begin position="72"/>
        <end position="94"/>
    </location>
</feature>
<dbReference type="InterPro" id="IPR027417">
    <property type="entry name" value="P-loop_NTPase"/>
</dbReference>
<evidence type="ECO:0000256" key="1">
    <source>
        <dbReference type="ARBA" id="ARBA00004651"/>
    </source>
</evidence>
<dbReference type="Gene3D" id="3.40.50.300">
    <property type="entry name" value="P-loop containing nucleotide triphosphate hydrolases"/>
    <property type="match status" value="1"/>
</dbReference>
<evidence type="ECO:0000259" key="11">
    <source>
        <dbReference type="PROSITE" id="PS50929"/>
    </source>
</evidence>
<feature type="transmembrane region" description="Helical" evidence="9">
    <location>
        <begin position="176"/>
        <end position="195"/>
    </location>
</feature>
<dbReference type="Pfam" id="PF00664">
    <property type="entry name" value="ABC_membrane"/>
    <property type="match status" value="1"/>
</dbReference>
<accession>A0A329TMT9</accession>
<dbReference type="SMART" id="SM00382">
    <property type="entry name" value="AAA"/>
    <property type="match status" value="1"/>
</dbReference>
<dbReference type="GO" id="GO:0015421">
    <property type="term" value="F:ABC-type oligopeptide transporter activity"/>
    <property type="evidence" value="ECO:0007669"/>
    <property type="project" value="TreeGrafter"/>
</dbReference>
<proteinExistence type="predicted"/>
<dbReference type="CDD" id="cd18541">
    <property type="entry name" value="ABC_6TM_TmrB_like"/>
    <property type="match status" value="1"/>
</dbReference>
<dbReference type="InterPro" id="IPR003439">
    <property type="entry name" value="ABC_transporter-like_ATP-bd"/>
</dbReference>
<dbReference type="SUPFAM" id="SSF52540">
    <property type="entry name" value="P-loop containing nucleoside triphosphate hydrolases"/>
    <property type="match status" value="1"/>
</dbReference>
<evidence type="ECO:0000256" key="5">
    <source>
        <dbReference type="ARBA" id="ARBA00022741"/>
    </source>
</evidence>
<dbReference type="Pfam" id="PF00005">
    <property type="entry name" value="ABC_tran"/>
    <property type="match status" value="1"/>
</dbReference>
<feature type="domain" description="ABC transmembrane type-1" evidence="11">
    <location>
        <begin position="26"/>
        <end position="319"/>
    </location>
</feature>
<evidence type="ECO:0000313" key="12">
    <source>
        <dbReference type="EMBL" id="RAW51067.1"/>
    </source>
</evidence>
<evidence type="ECO:0000256" key="2">
    <source>
        <dbReference type="ARBA" id="ARBA00022448"/>
    </source>
</evidence>
<reference evidence="12 13" key="1">
    <citation type="submission" date="2018-02" db="EMBL/GenBank/DDBJ databases">
        <title>Complete genome sequencing of Faecalibacterium prausnitzii strains isolated from the human gut.</title>
        <authorList>
            <person name="Fitzgerald B.C."/>
            <person name="Shkoporov A.N."/>
            <person name="Ross P.R."/>
            <person name="Hill C."/>
        </authorList>
    </citation>
    <scope>NUCLEOTIDE SEQUENCE [LARGE SCALE GENOMIC DNA]</scope>
    <source>
        <strain evidence="12 13">APC942/32-1</strain>
    </source>
</reference>
<evidence type="ECO:0000313" key="13">
    <source>
        <dbReference type="Proteomes" id="UP000251144"/>
    </source>
</evidence>
<dbReference type="InterPro" id="IPR003593">
    <property type="entry name" value="AAA+_ATPase"/>
</dbReference>
<dbReference type="AlphaFoldDB" id="A0A329TMT9"/>
<dbReference type="SUPFAM" id="SSF90123">
    <property type="entry name" value="ABC transporter transmembrane region"/>
    <property type="match status" value="1"/>
</dbReference>
<protein>
    <submittedName>
        <fullName evidence="12">ABC transporter ATP-binding protein</fullName>
    </submittedName>
</protein>
<keyword evidence="2" id="KW-0813">Transport</keyword>
<keyword evidence="4 9" id="KW-0812">Transmembrane</keyword>
<dbReference type="GO" id="GO:0016887">
    <property type="term" value="F:ATP hydrolysis activity"/>
    <property type="evidence" value="ECO:0007669"/>
    <property type="project" value="InterPro"/>
</dbReference>
<dbReference type="Gene3D" id="1.20.1560.10">
    <property type="entry name" value="ABC transporter type 1, transmembrane domain"/>
    <property type="match status" value="1"/>
</dbReference>
<dbReference type="PROSITE" id="PS50893">
    <property type="entry name" value="ABC_TRANSPORTER_2"/>
    <property type="match status" value="1"/>
</dbReference>
<evidence type="ECO:0000256" key="8">
    <source>
        <dbReference type="ARBA" id="ARBA00023136"/>
    </source>
</evidence>
<keyword evidence="6 12" id="KW-0067">ATP-binding</keyword>
<feature type="transmembrane region" description="Helical" evidence="9">
    <location>
        <begin position="296"/>
        <end position="314"/>
    </location>
</feature>
<evidence type="ECO:0000256" key="9">
    <source>
        <dbReference type="SAM" id="Phobius"/>
    </source>
</evidence>
<dbReference type="PANTHER" id="PTHR43394">
    <property type="entry name" value="ATP-DEPENDENT PERMEASE MDL1, MITOCHONDRIAL"/>
    <property type="match status" value="1"/>
</dbReference>
<organism evidence="12 13">
    <name type="scientific">Faecalibacterium prausnitzii</name>
    <dbReference type="NCBI Taxonomy" id="853"/>
    <lineage>
        <taxon>Bacteria</taxon>
        <taxon>Bacillati</taxon>
        <taxon>Bacillota</taxon>
        <taxon>Clostridia</taxon>
        <taxon>Eubacteriales</taxon>
        <taxon>Oscillospiraceae</taxon>
        <taxon>Faecalibacterium</taxon>
    </lineage>
</organism>
<dbReference type="InterPro" id="IPR039421">
    <property type="entry name" value="Type_1_exporter"/>
</dbReference>
<comment type="caution">
    <text evidence="12">The sequence shown here is derived from an EMBL/GenBank/DDBJ whole genome shotgun (WGS) entry which is preliminary data.</text>
</comment>
<dbReference type="InterPro" id="IPR017871">
    <property type="entry name" value="ABC_transporter-like_CS"/>
</dbReference>
<feature type="transmembrane region" description="Helical" evidence="9">
    <location>
        <begin position="258"/>
        <end position="284"/>
    </location>
</feature>
<feature type="domain" description="ABC transporter" evidence="10">
    <location>
        <begin position="353"/>
        <end position="588"/>
    </location>
</feature>
<evidence type="ECO:0000256" key="7">
    <source>
        <dbReference type="ARBA" id="ARBA00022989"/>
    </source>
</evidence>
<evidence type="ECO:0000256" key="6">
    <source>
        <dbReference type="ARBA" id="ARBA00022840"/>
    </source>
</evidence>
<feature type="transmembrane region" description="Helical" evidence="9">
    <location>
        <begin position="21"/>
        <end position="42"/>
    </location>
</feature>